<evidence type="ECO:0000313" key="3">
    <source>
        <dbReference type="Proteomes" id="UP000652013"/>
    </source>
</evidence>
<dbReference type="Pfam" id="PF01230">
    <property type="entry name" value="HIT"/>
    <property type="match status" value="1"/>
</dbReference>
<comment type="caution">
    <text evidence="2">The sequence shown here is derived from an EMBL/GenBank/DDBJ whole genome shotgun (WGS) entry which is preliminary data.</text>
</comment>
<dbReference type="GO" id="GO:0003824">
    <property type="term" value="F:catalytic activity"/>
    <property type="evidence" value="ECO:0007669"/>
    <property type="project" value="InterPro"/>
</dbReference>
<organism evidence="2 3">
    <name type="scientific">Spirilliplanes yamanashiensis</name>
    <dbReference type="NCBI Taxonomy" id="42233"/>
    <lineage>
        <taxon>Bacteria</taxon>
        <taxon>Bacillati</taxon>
        <taxon>Actinomycetota</taxon>
        <taxon>Actinomycetes</taxon>
        <taxon>Micromonosporales</taxon>
        <taxon>Micromonosporaceae</taxon>
        <taxon>Spirilliplanes</taxon>
    </lineage>
</organism>
<dbReference type="InterPro" id="IPR036265">
    <property type="entry name" value="HIT-like_sf"/>
</dbReference>
<dbReference type="Proteomes" id="UP000652013">
    <property type="component" value="Unassembled WGS sequence"/>
</dbReference>
<evidence type="ECO:0000259" key="1">
    <source>
        <dbReference type="Pfam" id="PF01230"/>
    </source>
</evidence>
<dbReference type="RefSeq" id="WP_203937692.1">
    <property type="nucleotide sequence ID" value="NZ_BAAAGJ010000012.1"/>
</dbReference>
<feature type="domain" description="HIT" evidence="1">
    <location>
        <begin position="57"/>
        <end position="128"/>
    </location>
</feature>
<dbReference type="Gene3D" id="3.30.428.10">
    <property type="entry name" value="HIT-like"/>
    <property type="match status" value="1"/>
</dbReference>
<gene>
    <name evidence="2" type="ORF">Sya03_17310</name>
</gene>
<proteinExistence type="predicted"/>
<name>A0A8J3Y6P1_9ACTN</name>
<protein>
    <recommendedName>
        <fullName evidence="1">HIT domain-containing protein</fullName>
    </recommendedName>
</protein>
<dbReference type="AlphaFoldDB" id="A0A8J3Y6P1"/>
<accession>A0A8J3Y6P1</accession>
<dbReference type="SUPFAM" id="SSF54197">
    <property type="entry name" value="HIT-like"/>
    <property type="match status" value="1"/>
</dbReference>
<reference evidence="2" key="1">
    <citation type="submission" date="2021-01" db="EMBL/GenBank/DDBJ databases">
        <title>Whole genome shotgun sequence of Spirilliplanes yamanashiensis NBRC 15828.</title>
        <authorList>
            <person name="Komaki H."/>
            <person name="Tamura T."/>
        </authorList>
    </citation>
    <scope>NUCLEOTIDE SEQUENCE</scope>
    <source>
        <strain evidence="2">NBRC 15828</strain>
    </source>
</reference>
<evidence type="ECO:0000313" key="2">
    <source>
        <dbReference type="EMBL" id="GIJ02379.1"/>
    </source>
</evidence>
<sequence>MSFYHLENSRSEEQTAEMRRLDAAGVCLFCPGHLEANQEVLHRAAHWAVTPNRFPYPNAARHLLLVPDAHVTGMTQLAPAARLGFFTALEWVEAQFGLVHYGVGVRNGDSPLTGSTIRHLHVHVIVGDLGGEPVRFRMSRPPR</sequence>
<keyword evidence="3" id="KW-1185">Reference proteome</keyword>
<dbReference type="EMBL" id="BOOY01000009">
    <property type="protein sequence ID" value="GIJ02379.1"/>
    <property type="molecule type" value="Genomic_DNA"/>
</dbReference>
<dbReference type="InterPro" id="IPR011146">
    <property type="entry name" value="HIT-like"/>
</dbReference>